<reference evidence="13" key="2">
    <citation type="submission" date="2023-05" db="EMBL/GenBank/DDBJ databases">
        <authorList>
            <person name="Schelkunov M.I."/>
        </authorList>
    </citation>
    <scope>NUCLEOTIDE SEQUENCE</scope>
    <source>
        <strain evidence="13">Hsosn_3</strain>
        <tissue evidence="13">Leaf</tissue>
    </source>
</reference>
<dbReference type="CDD" id="cd11019">
    <property type="entry name" value="OsENODL1_like"/>
    <property type="match status" value="1"/>
</dbReference>
<keyword evidence="5" id="KW-0472">Membrane</keyword>
<dbReference type="PANTHER" id="PTHR33021:SF14">
    <property type="entry name" value="OS01G0272700 PROTEIN"/>
    <property type="match status" value="1"/>
</dbReference>
<protein>
    <submittedName>
        <fullName evidence="13">Phytocyanin domain-containing protein</fullName>
    </submittedName>
</protein>
<dbReference type="AlphaFoldDB" id="A0AAD8MXN9"/>
<feature type="domain" description="Phytocyanin" evidence="12">
    <location>
        <begin position="30"/>
        <end position="133"/>
    </location>
</feature>
<accession>A0AAD8MXN9</accession>
<keyword evidence="14" id="KW-1185">Reference proteome</keyword>
<organism evidence="13 14">
    <name type="scientific">Heracleum sosnowskyi</name>
    <dbReference type="NCBI Taxonomy" id="360622"/>
    <lineage>
        <taxon>Eukaryota</taxon>
        <taxon>Viridiplantae</taxon>
        <taxon>Streptophyta</taxon>
        <taxon>Embryophyta</taxon>
        <taxon>Tracheophyta</taxon>
        <taxon>Spermatophyta</taxon>
        <taxon>Magnoliopsida</taxon>
        <taxon>eudicotyledons</taxon>
        <taxon>Gunneridae</taxon>
        <taxon>Pentapetalae</taxon>
        <taxon>asterids</taxon>
        <taxon>campanulids</taxon>
        <taxon>Apiales</taxon>
        <taxon>Apiaceae</taxon>
        <taxon>Apioideae</taxon>
        <taxon>apioid superclade</taxon>
        <taxon>Tordylieae</taxon>
        <taxon>Tordyliinae</taxon>
        <taxon>Heracleum</taxon>
    </lineage>
</organism>
<evidence type="ECO:0000256" key="9">
    <source>
        <dbReference type="ARBA" id="ARBA00035011"/>
    </source>
</evidence>
<evidence type="ECO:0000256" key="4">
    <source>
        <dbReference type="ARBA" id="ARBA00022729"/>
    </source>
</evidence>
<evidence type="ECO:0000256" key="6">
    <source>
        <dbReference type="ARBA" id="ARBA00023157"/>
    </source>
</evidence>
<feature type="chain" id="PRO_5042207409" evidence="11">
    <location>
        <begin position="30"/>
        <end position="195"/>
    </location>
</feature>
<keyword evidence="8" id="KW-0449">Lipoprotein</keyword>
<name>A0AAD8MXN9_9APIA</name>
<dbReference type="InterPro" id="IPR039391">
    <property type="entry name" value="Phytocyanin-like"/>
</dbReference>
<evidence type="ECO:0000256" key="8">
    <source>
        <dbReference type="ARBA" id="ARBA00023288"/>
    </source>
</evidence>
<dbReference type="SUPFAM" id="SSF49503">
    <property type="entry name" value="Cupredoxins"/>
    <property type="match status" value="1"/>
</dbReference>
<dbReference type="EMBL" id="JAUIZM010000004">
    <property type="protein sequence ID" value="KAK1388879.1"/>
    <property type="molecule type" value="Genomic_DNA"/>
</dbReference>
<dbReference type="InterPro" id="IPR003245">
    <property type="entry name" value="Phytocyanin_dom"/>
</dbReference>
<comment type="similarity">
    <text evidence="9">Belongs to the early nodulin-like (ENODL) family.</text>
</comment>
<feature type="compositionally biased region" description="Low complexity" evidence="10">
    <location>
        <begin position="160"/>
        <end position="172"/>
    </location>
</feature>
<dbReference type="Gene3D" id="2.60.40.420">
    <property type="entry name" value="Cupredoxins - blue copper proteins"/>
    <property type="match status" value="1"/>
</dbReference>
<dbReference type="Proteomes" id="UP001237642">
    <property type="component" value="Unassembled WGS sequence"/>
</dbReference>
<comment type="caution">
    <text evidence="13">The sequence shown here is derived from an EMBL/GenBank/DDBJ whole genome shotgun (WGS) entry which is preliminary data.</text>
</comment>
<gene>
    <name evidence="13" type="ORF">POM88_017057</name>
</gene>
<feature type="region of interest" description="Disordered" evidence="10">
    <location>
        <begin position="138"/>
        <end position="172"/>
    </location>
</feature>
<dbReference type="PANTHER" id="PTHR33021">
    <property type="entry name" value="BLUE COPPER PROTEIN"/>
    <property type="match status" value="1"/>
</dbReference>
<keyword evidence="2" id="KW-1003">Cell membrane</keyword>
<evidence type="ECO:0000256" key="10">
    <source>
        <dbReference type="SAM" id="MobiDB-lite"/>
    </source>
</evidence>
<feature type="signal peptide" evidence="11">
    <location>
        <begin position="1"/>
        <end position="29"/>
    </location>
</feature>
<dbReference type="FunFam" id="2.60.40.420:FF:000010">
    <property type="entry name" value="Early nodulin-like protein 1"/>
    <property type="match status" value="1"/>
</dbReference>
<evidence type="ECO:0000256" key="7">
    <source>
        <dbReference type="ARBA" id="ARBA00023180"/>
    </source>
</evidence>
<evidence type="ECO:0000256" key="2">
    <source>
        <dbReference type="ARBA" id="ARBA00022475"/>
    </source>
</evidence>
<dbReference type="GO" id="GO:0098552">
    <property type="term" value="C:side of membrane"/>
    <property type="evidence" value="ECO:0007669"/>
    <property type="project" value="UniProtKB-KW"/>
</dbReference>
<evidence type="ECO:0000256" key="5">
    <source>
        <dbReference type="ARBA" id="ARBA00023136"/>
    </source>
</evidence>
<keyword evidence="3" id="KW-0336">GPI-anchor</keyword>
<reference evidence="13" key="1">
    <citation type="submission" date="2023-02" db="EMBL/GenBank/DDBJ databases">
        <title>Genome of toxic invasive species Heracleum sosnowskyi carries increased number of genes despite the absence of recent whole-genome duplications.</title>
        <authorList>
            <person name="Schelkunov M."/>
            <person name="Shtratnikova V."/>
            <person name="Makarenko M."/>
            <person name="Klepikova A."/>
            <person name="Omelchenko D."/>
            <person name="Novikova G."/>
            <person name="Obukhova E."/>
            <person name="Bogdanov V."/>
            <person name="Penin A."/>
            <person name="Logacheva M."/>
        </authorList>
    </citation>
    <scope>NUCLEOTIDE SEQUENCE</scope>
    <source>
        <strain evidence="13">Hsosn_3</strain>
        <tissue evidence="13">Leaf</tissue>
    </source>
</reference>
<sequence length="195" mass="21232">MVTLTRASPISFYHAVIFLVLLTSSSSQAYEFHVGGKRGWGLKPSKRYKDWASKTRFQLGDSLVFRYKNGTDSVLVVDEDDYTRCDKSSPIRTLQNDGEHSKFDLEHWGLFYFISGKADNCNKGEKIAILVIAPRDHSPHNSPAPSPTPTVDNFPPSLSPSPTAMAPGPASGSAPVGHSGALLFCFLSVAFVLLG</sequence>
<evidence type="ECO:0000313" key="13">
    <source>
        <dbReference type="EMBL" id="KAK1388879.1"/>
    </source>
</evidence>
<keyword evidence="4 11" id="KW-0732">Signal</keyword>
<evidence type="ECO:0000313" key="14">
    <source>
        <dbReference type="Proteomes" id="UP001237642"/>
    </source>
</evidence>
<dbReference type="PROSITE" id="PS51485">
    <property type="entry name" value="PHYTOCYANIN"/>
    <property type="match status" value="1"/>
</dbReference>
<proteinExistence type="inferred from homology"/>
<dbReference type="InterPro" id="IPR008972">
    <property type="entry name" value="Cupredoxin"/>
</dbReference>
<evidence type="ECO:0000256" key="11">
    <source>
        <dbReference type="SAM" id="SignalP"/>
    </source>
</evidence>
<dbReference type="GO" id="GO:0009055">
    <property type="term" value="F:electron transfer activity"/>
    <property type="evidence" value="ECO:0007669"/>
    <property type="project" value="InterPro"/>
</dbReference>
<evidence type="ECO:0000259" key="12">
    <source>
        <dbReference type="PROSITE" id="PS51485"/>
    </source>
</evidence>
<evidence type="ECO:0000256" key="3">
    <source>
        <dbReference type="ARBA" id="ARBA00022622"/>
    </source>
</evidence>
<dbReference type="InterPro" id="IPR041846">
    <property type="entry name" value="ENL_dom"/>
</dbReference>
<evidence type="ECO:0000256" key="1">
    <source>
        <dbReference type="ARBA" id="ARBA00004609"/>
    </source>
</evidence>
<keyword evidence="6" id="KW-1015">Disulfide bond</keyword>
<keyword evidence="7" id="KW-0325">Glycoprotein</keyword>
<dbReference type="Pfam" id="PF02298">
    <property type="entry name" value="Cu_bind_like"/>
    <property type="match status" value="1"/>
</dbReference>
<dbReference type="GO" id="GO:0005886">
    <property type="term" value="C:plasma membrane"/>
    <property type="evidence" value="ECO:0007669"/>
    <property type="project" value="UniProtKB-SubCell"/>
</dbReference>
<comment type="subcellular location">
    <subcellularLocation>
        <location evidence="1">Cell membrane</location>
        <topology evidence="1">Lipid-anchor</topology>
        <topology evidence="1">GPI-anchor</topology>
    </subcellularLocation>
</comment>